<feature type="chain" id="PRO_5024399379" evidence="5">
    <location>
        <begin position="36"/>
        <end position="521"/>
    </location>
</feature>
<dbReference type="AlphaFoldDB" id="A0A5M9GMB9"/>
<evidence type="ECO:0000256" key="4">
    <source>
        <dbReference type="ARBA" id="ARBA00023284"/>
    </source>
</evidence>
<keyword evidence="5" id="KW-0732">Signal</keyword>
<keyword evidence="8" id="KW-1185">Reference proteome</keyword>
<keyword evidence="3" id="KW-1015">Disulfide bond</keyword>
<evidence type="ECO:0000256" key="2">
    <source>
        <dbReference type="ARBA" id="ARBA00022748"/>
    </source>
</evidence>
<dbReference type="GO" id="GO:0030313">
    <property type="term" value="C:cell envelope"/>
    <property type="evidence" value="ECO:0007669"/>
    <property type="project" value="UniProtKB-SubCell"/>
</dbReference>
<dbReference type="SUPFAM" id="SSF52833">
    <property type="entry name" value="Thioredoxin-like"/>
    <property type="match status" value="1"/>
</dbReference>
<dbReference type="OrthoDB" id="9815205at2"/>
<keyword evidence="4" id="KW-0676">Redox-active center</keyword>
<dbReference type="InterPro" id="IPR036249">
    <property type="entry name" value="Thioredoxin-like_sf"/>
</dbReference>
<evidence type="ECO:0000313" key="7">
    <source>
        <dbReference type="EMBL" id="KAA8474937.1"/>
    </source>
</evidence>
<comment type="caution">
    <text evidence="7">The sequence shown here is derived from an EMBL/GenBank/DDBJ whole genome shotgun (WGS) entry which is preliminary data.</text>
</comment>
<keyword evidence="2" id="KW-0201">Cytochrome c-type biogenesis</keyword>
<organism evidence="7 8">
    <name type="scientific">Arcticibacter tournemirensis</name>
    <dbReference type="NCBI Taxonomy" id="699437"/>
    <lineage>
        <taxon>Bacteria</taxon>
        <taxon>Pseudomonadati</taxon>
        <taxon>Bacteroidota</taxon>
        <taxon>Sphingobacteriia</taxon>
        <taxon>Sphingobacteriales</taxon>
        <taxon>Sphingobacteriaceae</taxon>
        <taxon>Arcticibacter</taxon>
    </lineage>
</organism>
<dbReference type="InterPro" id="IPR050553">
    <property type="entry name" value="Thioredoxin_ResA/DsbE_sf"/>
</dbReference>
<dbReference type="InterPro" id="IPR012336">
    <property type="entry name" value="Thioredoxin-like_fold"/>
</dbReference>
<dbReference type="Proteomes" id="UP000322918">
    <property type="component" value="Unassembled WGS sequence"/>
</dbReference>
<evidence type="ECO:0000256" key="3">
    <source>
        <dbReference type="ARBA" id="ARBA00023157"/>
    </source>
</evidence>
<sequence>MNVNNHRFMKCIKLKIRWRLLFACTLFLLISASLAGQAGPAAPPLQAVIDLIAEDSSMLEDAVFRYETLKGGVNSLYSLQANAGEEKITGRESRHVILLPEAYSYVRLSYKAAYHQGEDPDLRQPLGVDPWLLQDGDTVVIHLSRRKNGVWFSGNAATKMTCMLRIRRKFRNGIGSFSRSNNLYRQARYSEALEAKKQQFDSLYTVCSGILNEYRPQISARAAALLATDCLAYYYTMMVNHFSLAGDEPDLRASFDDTKKVFMRYFGSFKEGNNRDEGLLTQSYFYADFLLKKDMALLAFRNSSADAFRKCTFEELTDFIARNYQGMLRDKLLLLAFYRSGKGKNLTEKELSQSIDKAGDSRYGRALREYATRISAGIPAYNFSLWDEAGKVVRLADLRGKLLVMDFWFTGCHGCTLMAEKLKPLAGKYKDNPRVLFISVSIDRKRDQWLRSVKEEKYSGKHELNLWLGTGTGRCPLPEYYNFDSYPQLMVISADGKLITTSPPDPRRSEEAFISFIEGSL</sequence>
<dbReference type="PROSITE" id="PS51352">
    <property type="entry name" value="THIOREDOXIN_2"/>
    <property type="match status" value="1"/>
</dbReference>
<dbReference type="Pfam" id="PF13905">
    <property type="entry name" value="Thioredoxin_8"/>
    <property type="match status" value="1"/>
</dbReference>
<evidence type="ECO:0000256" key="1">
    <source>
        <dbReference type="ARBA" id="ARBA00004196"/>
    </source>
</evidence>
<name>A0A5M9GMB9_9SPHI</name>
<accession>A0A5M9GMB9</accession>
<dbReference type="GO" id="GO:0017004">
    <property type="term" value="P:cytochrome complex assembly"/>
    <property type="evidence" value="ECO:0007669"/>
    <property type="project" value="UniProtKB-KW"/>
</dbReference>
<evidence type="ECO:0000259" key="6">
    <source>
        <dbReference type="PROSITE" id="PS51352"/>
    </source>
</evidence>
<reference evidence="7 8" key="1">
    <citation type="submission" date="2019-09" db="EMBL/GenBank/DDBJ databases">
        <title>Pararcticibacter amylolyticus gen. nov., sp. nov., isolated from a rottenly hemp rope, and reclassification of Pedobacter tournemirensis as Pararcticibacter tournemirensis comb. nov.</title>
        <authorList>
            <person name="Cai Y."/>
        </authorList>
    </citation>
    <scope>NUCLEOTIDE SEQUENCE [LARGE SCALE GENOMIC DNA]</scope>
    <source>
        <strain evidence="7 8">TF5-37.2-LB10</strain>
    </source>
</reference>
<dbReference type="Gene3D" id="3.40.30.10">
    <property type="entry name" value="Glutaredoxin"/>
    <property type="match status" value="1"/>
</dbReference>
<evidence type="ECO:0000313" key="8">
    <source>
        <dbReference type="Proteomes" id="UP000322918"/>
    </source>
</evidence>
<feature type="signal peptide" evidence="5">
    <location>
        <begin position="1"/>
        <end position="35"/>
    </location>
</feature>
<protein>
    <submittedName>
        <fullName evidence="7">Redoxin domain-containing protein</fullName>
    </submittedName>
</protein>
<dbReference type="InterPro" id="IPR013766">
    <property type="entry name" value="Thioredoxin_domain"/>
</dbReference>
<dbReference type="EMBL" id="VWNE01000056">
    <property type="protein sequence ID" value="KAA8474937.1"/>
    <property type="molecule type" value="Genomic_DNA"/>
</dbReference>
<comment type="subcellular location">
    <subcellularLocation>
        <location evidence="1">Cell envelope</location>
    </subcellularLocation>
</comment>
<evidence type="ECO:0000256" key="5">
    <source>
        <dbReference type="SAM" id="SignalP"/>
    </source>
</evidence>
<proteinExistence type="predicted"/>
<dbReference type="PANTHER" id="PTHR42852:SF6">
    <property type="entry name" value="THIOL:DISULFIDE INTERCHANGE PROTEIN DSBE"/>
    <property type="match status" value="1"/>
</dbReference>
<gene>
    <name evidence="7" type="ORF">F1649_21850</name>
</gene>
<dbReference type="PANTHER" id="PTHR42852">
    <property type="entry name" value="THIOL:DISULFIDE INTERCHANGE PROTEIN DSBE"/>
    <property type="match status" value="1"/>
</dbReference>
<feature type="domain" description="Thioredoxin" evidence="6">
    <location>
        <begin position="374"/>
        <end position="521"/>
    </location>
</feature>